<keyword evidence="6 11" id="KW-0560">Oxidoreductase</keyword>
<evidence type="ECO:0000256" key="2">
    <source>
        <dbReference type="ARBA" id="ARBA00005216"/>
    </source>
</evidence>
<dbReference type="Pfam" id="PF01842">
    <property type="entry name" value="ACT"/>
    <property type="match status" value="1"/>
</dbReference>
<evidence type="ECO:0000256" key="1">
    <source>
        <dbReference type="ARBA" id="ARBA00003800"/>
    </source>
</evidence>
<evidence type="ECO:0000256" key="3">
    <source>
        <dbReference type="ARBA" id="ARBA00005854"/>
    </source>
</evidence>
<dbReference type="InterPro" id="IPR045626">
    <property type="entry name" value="PGDH_ASB_dom"/>
</dbReference>
<dbReference type="Gene3D" id="3.30.1330.90">
    <property type="entry name" value="D-3-phosphoglycerate dehydrogenase, domain 3"/>
    <property type="match status" value="1"/>
</dbReference>
<dbReference type="PROSITE" id="PS00671">
    <property type="entry name" value="D_2_HYDROXYACID_DH_3"/>
    <property type="match status" value="1"/>
</dbReference>
<dbReference type="SUPFAM" id="SSF51735">
    <property type="entry name" value="NAD(P)-binding Rossmann-fold domains"/>
    <property type="match status" value="1"/>
</dbReference>
<name>A0A1G7HT04_9FIRM</name>
<dbReference type="PANTHER" id="PTHR42789:SF1">
    <property type="entry name" value="D-ISOMER SPECIFIC 2-HYDROXYACID DEHYDROGENASE FAMILY PROTEIN (AFU_ORTHOLOGUE AFUA_6G10090)"/>
    <property type="match status" value="1"/>
</dbReference>
<comment type="catalytic activity">
    <reaction evidence="10 11">
        <text>(2R)-3-phosphoglycerate + NAD(+) = 3-phosphooxypyruvate + NADH + H(+)</text>
        <dbReference type="Rhea" id="RHEA:12641"/>
        <dbReference type="ChEBI" id="CHEBI:15378"/>
        <dbReference type="ChEBI" id="CHEBI:18110"/>
        <dbReference type="ChEBI" id="CHEBI:57540"/>
        <dbReference type="ChEBI" id="CHEBI:57945"/>
        <dbReference type="ChEBI" id="CHEBI:58272"/>
        <dbReference type="EC" id="1.1.1.95"/>
    </reaction>
</comment>
<evidence type="ECO:0000256" key="9">
    <source>
        <dbReference type="ARBA" id="ARBA00048126"/>
    </source>
</evidence>
<dbReference type="Gene3D" id="3.40.50.720">
    <property type="entry name" value="NAD(P)-binding Rossmann-like Domain"/>
    <property type="match status" value="2"/>
</dbReference>
<dbReference type="InterPro" id="IPR006139">
    <property type="entry name" value="D-isomer_2_OHA_DH_cat_dom"/>
</dbReference>
<dbReference type="Pfam" id="PF00389">
    <property type="entry name" value="2-Hacid_dh"/>
    <property type="match status" value="1"/>
</dbReference>
<dbReference type="CDD" id="cd04902">
    <property type="entry name" value="ACT_3PGDH-xct"/>
    <property type="match status" value="1"/>
</dbReference>
<evidence type="ECO:0000256" key="7">
    <source>
        <dbReference type="ARBA" id="ARBA00023027"/>
    </source>
</evidence>
<dbReference type="SUPFAM" id="SSF55021">
    <property type="entry name" value="ACT-like"/>
    <property type="match status" value="1"/>
</dbReference>
<gene>
    <name evidence="13" type="ORF">SAMN05660235_00239</name>
</gene>
<sequence>MRILVADPVSAEGVKLLEQHFEVDVRHKLPPEELIRVIPAYDALVVRSETKVTKAVIDAAANLKVIGRAGVGVDNIDVEAATKRGIIVLNAPEGNTVAATEHTMAMMLALARNIPQAHATMKAGEWQRSKFMGVELRGKTLGILGLGRIGAGVAKRAMAMEMTVLAYDPFINADNAKALGVELVELDEVLAAADFLTLHLPLTADTRGLLGQDAFKRMKRGVRIINCARGGIIDEGALAQALQDGIVAGAAIDVFEKEPIDPNNPLLGLNNVVLTPHLGASTAEAQVGVAVDVARGIIAALRGEPVTTAVNLAPIPPHVLEVIQPYFKVAEKMGCLAVHLADGRISVVDVEYNGDISEVDTRLVTTAVLKGMLNPILQEKVNYVNAPGIAKARGIKVKEIKSKETANFANLITVRVRTDKTAHMVAGTLFGKTEGRIVMIDGYRVDVEPEGWLLIGPHIDKPGMVGKVGTILGEHNINIAGMQVGRTEQAGTNIMVMAVESDIPTPVMLRIKAVDGILGAKLVNFNAG</sequence>
<dbReference type="CDD" id="cd12173">
    <property type="entry name" value="PGDH_4"/>
    <property type="match status" value="1"/>
</dbReference>
<dbReference type="STRING" id="1123285.SAMN05660235_00239"/>
<evidence type="ECO:0000259" key="12">
    <source>
        <dbReference type="PROSITE" id="PS51671"/>
    </source>
</evidence>
<comment type="function">
    <text evidence="1">Catalyzes the reversible oxidation of 3-phospho-D-glycerate to 3-phosphonooxypyruvate, the first step of the phosphorylated L-serine biosynthesis pathway. Also catalyzes the reversible oxidation of 2-hydroxyglutarate to 2-oxoglutarate.</text>
</comment>
<keyword evidence="5 11" id="KW-0028">Amino-acid biosynthesis</keyword>
<dbReference type="FunFam" id="3.30.1330.90:FF:000003">
    <property type="entry name" value="D-3-phosphoglycerate dehydrogenase"/>
    <property type="match status" value="1"/>
</dbReference>
<protein>
    <recommendedName>
        <fullName evidence="4 11">D-3-phosphoglycerate dehydrogenase</fullName>
        <ecNumber evidence="11">1.1.1.95</ecNumber>
    </recommendedName>
</protein>
<dbReference type="SUPFAM" id="SSF143548">
    <property type="entry name" value="Serine metabolism enzymes domain"/>
    <property type="match status" value="1"/>
</dbReference>
<organism evidence="13 14">
    <name type="scientific">Sporolituus thermophilus DSM 23256</name>
    <dbReference type="NCBI Taxonomy" id="1123285"/>
    <lineage>
        <taxon>Bacteria</taxon>
        <taxon>Bacillati</taxon>
        <taxon>Bacillota</taxon>
        <taxon>Negativicutes</taxon>
        <taxon>Selenomonadales</taxon>
        <taxon>Sporomusaceae</taxon>
        <taxon>Sporolituus</taxon>
    </lineage>
</organism>
<dbReference type="GO" id="GO:0006564">
    <property type="term" value="P:L-serine biosynthetic process"/>
    <property type="evidence" value="ECO:0007669"/>
    <property type="project" value="UniProtKB-UniRule"/>
</dbReference>
<dbReference type="EC" id="1.1.1.95" evidence="11"/>
<dbReference type="Pfam" id="PF19304">
    <property type="entry name" value="PGDH_inter"/>
    <property type="match status" value="1"/>
</dbReference>
<dbReference type="InterPro" id="IPR006140">
    <property type="entry name" value="D-isomer_DH_NAD-bd"/>
</dbReference>
<evidence type="ECO:0000256" key="10">
    <source>
        <dbReference type="ARBA" id="ARBA00048731"/>
    </source>
</evidence>
<comment type="pathway">
    <text evidence="2 11">Amino-acid biosynthesis; L-serine biosynthesis; L-serine from 3-phospho-D-glycerate: step 1/3.</text>
</comment>
<evidence type="ECO:0000313" key="14">
    <source>
        <dbReference type="Proteomes" id="UP000243333"/>
    </source>
</evidence>
<dbReference type="InterPro" id="IPR002912">
    <property type="entry name" value="ACT_dom"/>
</dbReference>
<accession>A0A1G7HT04</accession>
<evidence type="ECO:0000256" key="6">
    <source>
        <dbReference type="ARBA" id="ARBA00023002"/>
    </source>
</evidence>
<dbReference type="InterPro" id="IPR029753">
    <property type="entry name" value="D-isomer_DH_CS"/>
</dbReference>
<dbReference type="InterPro" id="IPR006236">
    <property type="entry name" value="PGDH"/>
</dbReference>
<dbReference type="GO" id="GO:0051287">
    <property type="term" value="F:NAD binding"/>
    <property type="evidence" value="ECO:0007669"/>
    <property type="project" value="UniProtKB-UniRule"/>
</dbReference>
<dbReference type="RefSeq" id="WP_093687302.1">
    <property type="nucleotide sequence ID" value="NZ_FNBU01000001.1"/>
</dbReference>
<evidence type="ECO:0000256" key="11">
    <source>
        <dbReference type="RuleBase" id="RU363003"/>
    </source>
</evidence>
<dbReference type="PROSITE" id="PS51671">
    <property type="entry name" value="ACT"/>
    <property type="match status" value="1"/>
</dbReference>
<dbReference type="PANTHER" id="PTHR42789">
    <property type="entry name" value="D-ISOMER SPECIFIC 2-HYDROXYACID DEHYDROGENASE FAMILY PROTEIN (AFU_ORTHOLOGUE AFUA_6G10090)"/>
    <property type="match status" value="1"/>
</dbReference>
<dbReference type="Pfam" id="PF02826">
    <property type="entry name" value="2-Hacid_dh_C"/>
    <property type="match status" value="1"/>
</dbReference>
<evidence type="ECO:0000256" key="5">
    <source>
        <dbReference type="ARBA" id="ARBA00022605"/>
    </source>
</evidence>
<dbReference type="Proteomes" id="UP000243333">
    <property type="component" value="Unassembled WGS sequence"/>
</dbReference>
<dbReference type="PROSITE" id="PS00065">
    <property type="entry name" value="D_2_HYDROXYACID_DH_1"/>
    <property type="match status" value="1"/>
</dbReference>
<keyword evidence="14" id="KW-1185">Reference proteome</keyword>
<dbReference type="SUPFAM" id="SSF52283">
    <property type="entry name" value="Formate/glycerate dehydrogenase catalytic domain-like"/>
    <property type="match status" value="1"/>
</dbReference>
<proteinExistence type="inferred from homology"/>
<dbReference type="OrthoDB" id="9805416at2"/>
<evidence type="ECO:0000313" key="13">
    <source>
        <dbReference type="EMBL" id="SDF03384.1"/>
    </source>
</evidence>
<dbReference type="EMBL" id="FNBU01000001">
    <property type="protein sequence ID" value="SDF03384.1"/>
    <property type="molecule type" value="Genomic_DNA"/>
</dbReference>
<dbReference type="InterPro" id="IPR029752">
    <property type="entry name" value="D-isomer_DH_CS1"/>
</dbReference>
<feature type="domain" description="ACT" evidence="12">
    <location>
        <begin position="453"/>
        <end position="525"/>
    </location>
</feature>
<keyword evidence="8 11" id="KW-0718">Serine biosynthesis</keyword>
<dbReference type="Gene3D" id="3.30.70.260">
    <property type="match status" value="1"/>
</dbReference>
<dbReference type="InterPro" id="IPR029009">
    <property type="entry name" value="ASB_dom_sf"/>
</dbReference>
<dbReference type="FunFam" id="3.40.50.720:FF:000021">
    <property type="entry name" value="D-3-phosphoglycerate dehydrogenase"/>
    <property type="match status" value="1"/>
</dbReference>
<dbReference type="GO" id="GO:0004617">
    <property type="term" value="F:phosphoglycerate dehydrogenase activity"/>
    <property type="evidence" value="ECO:0007669"/>
    <property type="project" value="UniProtKB-UniRule"/>
</dbReference>
<keyword evidence="7 11" id="KW-0520">NAD</keyword>
<evidence type="ECO:0000256" key="8">
    <source>
        <dbReference type="ARBA" id="ARBA00023299"/>
    </source>
</evidence>
<dbReference type="UniPathway" id="UPA00135">
    <property type="reaction ID" value="UER00196"/>
</dbReference>
<comment type="catalytic activity">
    <reaction evidence="9">
        <text>(R)-2-hydroxyglutarate + NAD(+) = 2-oxoglutarate + NADH + H(+)</text>
        <dbReference type="Rhea" id="RHEA:49612"/>
        <dbReference type="ChEBI" id="CHEBI:15378"/>
        <dbReference type="ChEBI" id="CHEBI:15801"/>
        <dbReference type="ChEBI" id="CHEBI:16810"/>
        <dbReference type="ChEBI" id="CHEBI:57540"/>
        <dbReference type="ChEBI" id="CHEBI:57945"/>
        <dbReference type="EC" id="1.1.1.399"/>
    </reaction>
</comment>
<dbReference type="InterPro" id="IPR045865">
    <property type="entry name" value="ACT-like_dom_sf"/>
</dbReference>
<dbReference type="InterPro" id="IPR036291">
    <property type="entry name" value="NAD(P)-bd_dom_sf"/>
</dbReference>
<evidence type="ECO:0000256" key="4">
    <source>
        <dbReference type="ARBA" id="ARBA00021582"/>
    </source>
</evidence>
<reference evidence="14" key="1">
    <citation type="submission" date="2016-10" db="EMBL/GenBank/DDBJ databases">
        <authorList>
            <person name="Varghese N."/>
            <person name="Submissions S."/>
        </authorList>
    </citation>
    <scope>NUCLEOTIDE SEQUENCE [LARGE SCALE GENOMIC DNA]</scope>
    <source>
        <strain evidence="14">DSM 23256</strain>
    </source>
</reference>
<dbReference type="AlphaFoldDB" id="A0A1G7HT04"/>
<comment type="similarity">
    <text evidence="3 11">Belongs to the D-isomer specific 2-hydroxyacid dehydrogenase family.</text>
</comment>
<dbReference type="PROSITE" id="PS00670">
    <property type="entry name" value="D_2_HYDROXYACID_DH_2"/>
    <property type="match status" value="1"/>
</dbReference>
<dbReference type="InterPro" id="IPR050857">
    <property type="entry name" value="D-2-hydroxyacid_DH"/>
</dbReference>
<dbReference type="NCBIfam" id="TIGR01327">
    <property type="entry name" value="PGDH"/>
    <property type="match status" value="1"/>
</dbReference>